<comment type="caution">
    <text evidence="2">The sequence shown here is derived from an EMBL/GenBank/DDBJ whole genome shotgun (WGS) entry which is preliminary data.</text>
</comment>
<evidence type="ECO:0000256" key="1">
    <source>
        <dbReference type="SAM" id="Phobius"/>
    </source>
</evidence>
<proteinExistence type="predicted"/>
<sequence length="89" mass="10200">MKRELKMAAQGFHSFSLLKLKMGDLVWREIGGTVTRGCWHVQMGDMGGKYQLDSVFFSFFLFLLSLFPFFSALLFHECHSGAKFIAGWL</sequence>
<reference evidence="2" key="1">
    <citation type="submission" date="2022-08" db="EMBL/GenBank/DDBJ databases">
        <authorList>
            <person name="Gutierrez-Valencia J."/>
        </authorList>
    </citation>
    <scope>NUCLEOTIDE SEQUENCE</scope>
</reference>
<evidence type="ECO:0000313" key="3">
    <source>
        <dbReference type="Proteomes" id="UP001154282"/>
    </source>
</evidence>
<feature type="transmembrane region" description="Helical" evidence="1">
    <location>
        <begin position="55"/>
        <end position="75"/>
    </location>
</feature>
<evidence type="ECO:0000313" key="2">
    <source>
        <dbReference type="EMBL" id="CAI0404228.1"/>
    </source>
</evidence>
<protein>
    <submittedName>
        <fullName evidence="2">Uncharacterized protein</fullName>
    </submittedName>
</protein>
<name>A0AAV0J2X0_9ROSI</name>
<accession>A0AAV0J2X0</accession>
<dbReference type="Proteomes" id="UP001154282">
    <property type="component" value="Unassembled WGS sequence"/>
</dbReference>
<keyword evidence="3" id="KW-1185">Reference proteome</keyword>
<keyword evidence="1" id="KW-1133">Transmembrane helix</keyword>
<dbReference type="EMBL" id="CAMGYJ010000004">
    <property type="protein sequence ID" value="CAI0404228.1"/>
    <property type="molecule type" value="Genomic_DNA"/>
</dbReference>
<gene>
    <name evidence="2" type="ORF">LITE_LOCUS12367</name>
</gene>
<organism evidence="2 3">
    <name type="scientific">Linum tenue</name>
    <dbReference type="NCBI Taxonomy" id="586396"/>
    <lineage>
        <taxon>Eukaryota</taxon>
        <taxon>Viridiplantae</taxon>
        <taxon>Streptophyta</taxon>
        <taxon>Embryophyta</taxon>
        <taxon>Tracheophyta</taxon>
        <taxon>Spermatophyta</taxon>
        <taxon>Magnoliopsida</taxon>
        <taxon>eudicotyledons</taxon>
        <taxon>Gunneridae</taxon>
        <taxon>Pentapetalae</taxon>
        <taxon>rosids</taxon>
        <taxon>fabids</taxon>
        <taxon>Malpighiales</taxon>
        <taxon>Linaceae</taxon>
        <taxon>Linum</taxon>
    </lineage>
</organism>
<dbReference type="AlphaFoldDB" id="A0AAV0J2X0"/>
<keyword evidence="1" id="KW-0812">Transmembrane</keyword>
<keyword evidence="1" id="KW-0472">Membrane</keyword>